<reference evidence="2 3" key="1">
    <citation type="submission" date="2016-10" db="EMBL/GenBank/DDBJ databases">
        <authorList>
            <person name="de Groot N.N."/>
        </authorList>
    </citation>
    <scope>NUCLEOTIDE SEQUENCE [LARGE SCALE GENOMIC DNA]</scope>
    <source>
        <strain evidence="2 3">AR67</strain>
    </source>
</reference>
<dbReference type="AlphaFoldDB" id="A0A1I1PRD4"/>
<feature type="transmembrane region" description="Helical" evidence="1">
    <location>
        <begin position="20"/>
        <end position="40"/>
    </location>
</feature>
<evidence type="ECO:0000256" key="1">
    <source>
        <dbReference type="SAM" id="Phobius"/>
    </source>
</evidence>
<dbReference type="Proteomes" id="UP000182192">
    <property type="component" value="Unassembled WGS sequence"/>
</dbReference>
<dbReference type="RefSeq" id="WP_013499813.1">
    <property type="nucleotide sequence ID" value="NZ_FOKQ01000035.1"/>
</dbReference>
<gene>
    <name evidence="2" type="ORF">SAMN02910406_03076</name>
</gene>
<keyword evidence="1" id="KW-0472">Membrane</keyword>
<dbReference type="EMBL" id="FOKQ01000035">
    <property type="protein sequence ID" value="SFD09633.1"/>
    <property type="molecule type" value="Genomic_DNA"/>
</dbReference>
<evidence type="ECO:0000313" key="2">
    <source>
        <dbReference type="EMBL" id="SFD09633.1"/>
    </source>
</evidence>
<organism evidence="2 3">
    <name type="scientific">Ruminococcus albus</name>
    <dbReference type="NCBI Taxonomy" id="1264"/>
    <lineage>
        <taxon>Bacteria</taxon>
        <taxon>Bacillati</taxon>
        <taxon>Bacillota</taxon>
        <taxon>Clostridia</taxon>
        <taxon>Eubacteriales</taxon>
        <taxon>Oscillospiraceae</taxon>
        <taxon>Ruminococcus</taxon>
    </lineage>
</organism>
<keyword evidence="1" id="KW-0812">Transmembrane</keyword>
<sequence>MGMIPKKTKSETKVFKGLTAQRFMGLFVIIMISSMIGSLIGGAMQWLFIACSIIVYFILTGKSLTNPSQSFARGLINFIRFKFDNNFFIGSSNHDYIEYQQTIKEKENEKSKRNKNKKHKEN</sequence>
<name>A0A1I1PRD4_RUMAL</name>
<evidence type="ECO:0008006" key="4">
    <source>
        <dbReference type="Google" id="ProtNLM"/>
    </source>
</evidence>
<dbReference type="OrthoDB" id="9908026at2"/>
<proteinExistence type="predicted"/>
<accession>A0A1I1PRD4</accession>
<evidence type="ECO:0000313" key="3">
    <source>
        <dbReference type="Proteomes" id="UP000182192"/>
    </source>
</evidence>
<keyword evidence="1" id="KW-1133">Transmembrane helix</keyword>
<protein>
    <recommendedName>
        <fullName evidence="4">PrgI family protein</fullName>
    </recommendedName>
</protein>
<feature type="transmembrane region" description="Helical" evidence="1">
    <location>
        <begin position="46"/>
        <end position="65"/>
    </location>
</feature>